<dbReference type="Proteomes" id="UP000284842">
    <property type="component" value="Unassembled WGS sequence"/>
</dbReference>
<feature type="compositionally biased region" description="Basic and acidic residues" evidence="2">
    <location>
        <begin position="357"/>
        <end position="366"/>
    </location>
</feature>
<dbReference type="InterPro" id="IPR001895">
    <property type="entry name" value="RASGEF_cat_dom"/>
</dbReference>
<evidence type="ECO:0000256" key="1">
    <source>
        <dbReference type="PROSITE-ProRule" id="PRU00168"/>
    </source>
</evidence>
<feature type="region of interest" description="Disordered" evidence="2">
    <location>
        <begin position="775"/>
        <end position="820"/>
    </location>
</feature>
<protein>
    <recommendedName>
        <fullName evidence="3">Ras-GEF domain-containing protein</fullName>
    </recommendedName>
</protein>
<feature type="compositionally biased region" description="Basic and acidic residues" evidence="2">
    <location>
        <begin position="318"/>
        <end position="332"/>
    </location>
</feature>
<feature type="compositionally biased region" description="Low complexity" evidence="2">
    <location>
        <begin position="242"/>
        <end position="266"/>
    </location>
</feature>
<proteinExistence type="predicted"/>
<feature type="compositionally biased region" description="Low complexity" evidence="2">
    <location>
        <begin position="503"/>
        <end position="514"/>
    </location>
</feature>
<feature type="compositionally biased region" description="Polar residues" evidence="2">
    <location>
        <begin position="336"/>
        <end position="356"/>
    </location>
</feature>
<feature type="compositionally biased region" description="Basic and acidic residues" evidence="2">
    <location>
        <begin position="379"/>
        <end position="395"/>
    </location>
</feature>
<evidence type="ECO:0000313" key="4">
    <source>
        <dbReference type="EMBL" id="PPR04727.1"/>
    </source>
</evidence>
<dbReference type="InterPro" id="IPR023578">
    <property type="entry name" value="Ras_GEF_dom_sf"/>
</dbReference>
<dbReference type="GO" id="GO:0005085">
    <property type="term" value="F:guanyl-nucleotide exchange factor activity"/>
    <property type="evidence" value="ECO:0007669"/>
    <property type="project" value="UniProtKB-KW"/>
</dbReference>
<feature type="compositionally biased region" description="Polar residues" evidence="2">
    <location>
        <begin position="448"/>
        <end position="474"/>
    </location>
</feature>
<organism evidence="4 5">
    <name type="scientific">Panaeolus cyanescens</name>
    <dbReference type="NCBI Taxonomy" id="181874"/>
    <lineage>
        <taxon>Eukaryota</taxon>
        <taxon>Fungi</taxon>
        <taxon>Dikarya</taxon>
        <taxon>Basidiomycota</taxon>
        <taxon>Agaricomycotina</taxon>
        <taxon>Agaricomycetes</taxon>
        <taxon>Agaricomycetidae</taxon>
        <taxon>Agaricales</taxon>
        <taxon>Agaricineae</taxon>
        <taxon>Galeropsidaceae</taxon>
        <taxon>Panaeolus</taxon>
    </lineage>
</organism>
<evidence type="ECO:0000259" key="3">
    <source>
        <dbReference type="PROSITE" id="PS50009"/>
    </source>
</evidence>
<feature type="compositionally biased region" description="Low complexity" evidence="2">
    <location>
        <begin position="396"/>
        <end position="405"/>
    </location>
</feature>
<feature type="compositionally biased region" description="Pro residues" evidence="2">
    <location>
        <begin position="15"/>
        <end position="24"/>
    </location>
</feature>
<feature type="compositionally biased region" description="Low complexity" evidence="2">
    <location>
        <begin position="561"/>
        <end position="572"/>
    </location>
</feature>
<feature type="domain" description="Ras-GEF" evidence="3">
    <location>
        <begin position="1049"/>
        <end position="1303"/>
    </location>
</feature>
<comment type="caution">
    <text evidence="4">The sequence shown here is derived from an EMBL/GenBank/DDBJ whole genome shotgun (WGS) entry which is preliminary data.</text>
</comment>
<dbReference type="SUPFAM" id="SSF48366">
    <property type="entry name" value="Ras GEF"/>
    <property type="match status" value="1"/>
</dbReference>
<feature type="compositionally biased region" description="Low complexity" evidence="2">
    <location>
        <begin position="431"/>
        <end position="442"/>
    </location>
</feature>
<feature type="compositionally biased region" description="Low complexity" evidence="2">
    <location>
        <begin position="169"/>
        <end position="191"/>
    </location>
</feature>
<evidence type="ECO:0000256" key="2">
    <source>
        <dbReference type="SAM" id="MobiDB-lite"/>
    </source>
</evidence>
<dbReference type="InterPro" id="IPR036964">
    <property type="entry name" value="RASGEF_cat_dom_sf"/>
</dbReference>
<feature type="compositionally biased region" description="Polar residues" evidence="2">
    <location>
        <begin position="367"/>
        <end position="378"/>
    </location>
</feature>
<dbReference type="PROSITE" id="PS50009">
    <property type="entry name" value="RASGEF_CAT"/>
    <property type="match status" value="1"/>
</dbReference>
<feature type="compositionally biased region" description="Polar residues" evidence="2">
    <location>
        <begin position="281"/>
        <end position="299"/>
    </location>
</feature>
<name>A0A409YNQ4_9AGAR</name>
<dbReference type="InParanoid" id="A0A409YNQ4"/>
<feature type="compositionally biased region" description="Polar residues" evidence="2">
    <location>
        <begin position="793"/>
        <end position="808"/>
    </location>
</feature>
<gene>
    <name evidence="4" type="ORF">CVT24_011850</name>
</gene>
<feature type="region of interest" description="Disordered" evidence="2">
    <location>
        <begin position="1"/>
        <end position="621"/>
    </location>
</feature>
<feature type="compositionally biased region" description="Low complexity" evidence="2">
    <location>
        <begin position="98"/>
        <end position="110"/>
    </location>
</feature>
<dbReference type="Gene3D" id="1.10.840.10">
    <property type="entry name" value="Ras guanine-nucleotide exchange factors catalytic domain"/>
    <property type="match status" value="1"/>
</dbReference>
<feature type="compositionally biased region" description="Polar residues" evidence="2">
    <location>
        <begin position="142"/>
        <end position="157"/>
    </location>
</feature>
<keyword evidence="5" id="KW-1185">Reference proteome</keyword>
<dbReference type="SMART" id="SM00147">
    <property type="entry name" value="RasGEF"/>
    <property type="match status" value="1"/>
</dbReference>
<feature type="compositionally biased region" description="Polar residues" evidence="2">
    <location>
        <begin position="573"/>
        <end position="587"/>
    </location>
</feature>
<evidence type="ECO:0000313" key="5">
    <source>
        <dbReference type="Proteomes" id="UP000284842"/>
    </source>
</evidence>
<accession>A0A409YNQ4</accession>
<feature type="compositionally biased region" description="Low complexity" evidence="2">
    <location>
        <begin position="122"/>
        <end position="135"/>
    </location>
</feature>
<feature type="compositionally biased region" description="Low complexity" evidence="2">
    <location>
        <begin position="37"/>
        <end position="55"/>
    </location>
</feature>
<sequence length="1349" mass="148167">MSRHPPAKSPGLPIYLPPLLPPGPQTQTQPHARGVEPTSRSTSNNVNVNSGPSSTANAQKPIVTKSPSKPPAHPSPSSGLTAVKPLSGTATKTAGGNPPISTTTPSTSQTVLKPPISQNPASKPSQPIPSSNPNSRAPMNPTPASATTLHSKPSGGSETKPRSENTNQSAAIRPPSRSRTPAPAPSTGLTTKPPPLPPKSPSHSRTKDTEKGVNISKSTPQDSSKSKTDAKATLAPPPTPTSVPLSPSARSKPPVSMSSSSAAAKPLPRPSENPRSPSRAGPTSSPSSKAVNKPSQGVSNVRPLELKPKDNVVNVNTEKPREDVRRKDDVPKGIDSTRSNPPIGNLSSSTRTQFTPNDRETGRTVKTEATSASSSGSRQQERMTRTAEPGAERGTSDSSRSSPRSKQTAAMPPATLKPPTPSVSQPAPVKSSATSRDGSSASHAPKAPSNNFPPNAPLMQSHTPSSSPGKPTQAQSSQPHIHSPSSSQTRPKNTDRPQPSTKSTSQAHAPSSSSRLKEEIKPRHQSPSPSSEEEYGSDVAEAGTAYDPTPRRVEKAPVTHPSIKPSSSKPASRNQSTPPQASRQPSKVTLLKKATTRPLSADESFADSETSTMSVAGGSEYTPSPKFSARLHKQFPSLQEHLENVRKATYCTLPSNAPEDLDRAARRFHDACRKYFYQYREVSVQVLIVCQREVHRYICDLLALSFFSRLVMGEDTLTLDSAMHLRQYFVETCTHAERIYETLEKYYCQLATTQKAKLHPDDVTDGGGLSMIVDDEEEEEEEPRVPPVPPTPSSGSRAINEKATSTKPPSLATHATPPSHVSSLTLVPSLYTSRRPGPAVATTKLDPKVVARALEKGDVQEILSVMIPDPNDVSGRIDEDLWEIFLTLYQFFVVKRSEFFPALVQRFNDLEAEIQSSGPKAGATETDIRRDAYQRRILRFLTLWLNTDSCFDSKLTEVKWEVAQEFKVVEEFMRSHEKHQHQHRLKEMFGHLRKLIDERKLKSEEICGIQMVAPWISVEKPVIPSDGWKSGPVETVLKRFRDWHSNKKEQVLVANRLTALVASLFREATSIGLMRFWDWEKKVKEQRSELPKREKHDQCEALMVFIRRLQVFVTYSILDGATGSPSTVSERASMIAFWLGVASACLDHGDLSSAGTIFLGIDTVSVRRLSKTIPKVTFSGKRQYHKLSEYFGGGSSNSRTYMTHFEEARKRDAFFIPFLSMHSFRVKMEVNPKEYVEKKKEIYSQTMSGILRVTKSECPFPLQETFNGWLYSALISVAQKGSLEECEALENKFYNLSKTLEPTSIPLAEQDSLWRYEDKEKLKFVGVFRRPQELAGMLSKLQKMLLEEN</sequence>
<dbReference type="STRING" id="181874.A0A409YNQ4"/>
<dbReference type="GO" id="GO:0007264">
    <property type="term" value="P:small GTPase-mediated signal transduction"/>
    <property type="evidence" value="ECO:0007669"/>
    <property type="project" value="InterPro"/>
</dbReference>
<feature type="compositionally biased region" description="Low complexity" evidence="2">
    <location>
        <begin position="475"/>
        <end position="488"/>
    </location>
</feature>
<keyword evidence="1" id="KW-0344">Guanine-nucleotide releasing factor</keyword>
<dbReference type="EMBL" id="NHTK01000901">
    <property type="protein sequence ID" value="PPR04727.1"/>
    <property type="molecule type" value="Genomic_DNA"/>
</dbReference>
<reference evidence="4 5" key="1">
    <citation type="journal article" date="2018" name="Evol. Lett.">
        <title>Horizontal gene cluster transfer increased hallucinogenic mushroom diversity.</title>
        <authorList>
            <person name="Reynolds H.T."/>
            <person name="Vijayakumar V."/>
            <person name="Gluck-Thaler E."/>
            <person name="Korotkin H.B."/>
            <person name="Matheny P.B."/>
            <person name="Slot J.C."/>
        </authorList>
    </citation>
    <scope>NUCLEOTIDE SEQUENCE [LARGE SCALE GENOMIC DNA]</scope>
    <source>
        <strain evidence="4 5">2629</strain>
    </source>
</reference>
<dbReference type="Pfam" id="PF00617">
    <property type="entry name" value="RasGEF"/>
    <property type="match status" value="1"/>
</dbReference>